<keyword evidence="2" id="KW-1185">Reference proteome</keyword>
<gene>
    <name evidence="1" type="ORF">EJB05_54171</name>
</gene>
<name>A0A5J9SN51_9POAL</name>
<sequence length="96" mass="10544">MAKSNVDDAELRRACVAAVEASSARREEVAFSIRVTKGRGIFDKLGRLAKHRVLALTGQFYWSSPALPAPLLSMGKKKGAIRMNGDEREVVSWLEA</sequence>
<feature type="non-terminal residue" evidence="1">
    <location>
        <position position="1"/>
    </location>
</feature>
<dbReference type="Proteomes" id="UP000324897">
    <property type="component" value="Unassembled WGS sequence"/>
</dbReference>
<reference evidence="1 2" key="1">
    <citation type="journal article" date="2019" name="Sci. Rep.">
        <title>A high-quality genome of Eragrostis curvula grass provides insights into Poaceae evolution and supports new strategies to enhance forage quality.</title>
        <authorList>
            <person name="Carballo J."/>
            <person name="Santos B.A.C.M."/>
            <person name="Zappacosta D."/>
            <person name="Garbus I."/>
            <person name="Selva J.P."/>
            <person name="Gallo C.A."/>
            <person name="Diaz A."/>
            <person name="Albertini E."/>
            <person name="Caccamo M."/>
            <person name="Echenique V."/>
        </authorList>
    </citation>
    <scope>NUCLEOTIDE SEQUENCE [LARGE SCALE GENOMIC DNA]</scope>
    <source>
        <strain evidence="2">cv. Victoria</strain>
        <tissue evidence="1">Leaf</tissue>
    </source>
</reference>
<comment type="caution">
    <text evidence="1">The sequence shown here is derived from an EMBL/GenBank/DDBJ whole genome shotgun (WGS) entry which is preliminary data.</text>
</comment>
<dbReference type="OrthoDB" id="715753at2759"/>
<protein>
    <submittedName>
        <fullName evidence="1">Uncharacterized protein</fullName>
    </submittedName>
</protein>
<dbReference type="Gramene" id="TVU00404">
    <property type="protein sequence ID" value="TVU00404"/>
    <property type="gene ID" value="EJB05_54171"/>
</dbReference>
<proteinExistence type="predicted"/>
<evidence type="ECO:0000313" key="1">
    <source>
        <dbReference type="EMBL" id="TVU00404.1"/>
    </source>
</evidence>
<dbReference type="EMBL" id="RWGY01000594">
    <property type="protein sequence ID" value="TVU00404.1"/>
    <property type="molecule type" value="Genomic_DNA"/>
</dbReference>
<organism evidence="1 2">
    <name type="scientific">Eragrostis curvula</name>
    <name type="common">weeping love grass</name>
    <dbReference type="NCBI Taxonomy" id="38414"/>
    <lineage>
        <taxon>Eukaryota</taxon>
        <taxon>Viridiplantae</taxon>
        <taxon>Streptophyta</taxon>
        <taxon>Embryophyta</taxon>
        <taxon>Tracheophyta</taxon>
        <taxon>Spermatophyta</taxon>
        <taxon>Magnoliopsida</taxon>
        <taxon>Liliopsida</taxon>
        <taxon>Poales</taxon>
        <taxon>Poaceae</taxon>
        <taxon>PACMAD clade</taxon>
        <taxon>Chloridoideae</taxon>
        <taxon>Eragrostideae</taxon>
        <taxon>Eragrostidinae</taxon>
        <taxon>Eragrostis</taxon>
    </lineage>
</organism>
<accession>A0A5J9SN51</accession>
<dbReference type="AlphaFoldDB" id="A0A5J9SN51"/>
<evidence type="ECO:0000313" key="2">
    <source>
        <dbReference type="Proteomes" id="UP000324897"/>
    </source>
</evidence>